<dbReference type="EMBL" id="CAFZ01000579">
    <property type="protein sequence ID" value="CCA76015.1"/>
    <property type="molecule type" value="Genomic_DNA"/>
</dbReference>
<comment type="caution">
    <text evidence="1">The sequence shown here is derived from an EMBL/GenBank/DDBJ whole genome shotgun (WGS) entry which is preliminary data.</text>
</comment>
<sequence>MHQRHKPGQPHLDDLRTTATGDAYNIQMIRTLCNEFNGYDLARCHGVAGPVGSCGSTVSTSTIAGPSWKLYDGYNVEYAPSDFEASNHHANRHVLCRLDGPPNALL</sequence>
<dbReference type="HOGENOM" id="CLU_2224235_0_0_1"/>
<organism evidence="1 2">
    <name type="scientific">Serendipita indica (strain DSM 11827)</name>
    <name type="common">Root endophyte fungus</name>
    <name type="synonym">Piriformospora indica</name>
    <dbReference type="NCBI Taxonomy" id="1109443"/>
    <lineage>
        <taxon>Eukaryota</taxon>
        <taxon>Fungi</taxon>
        <taxon>Dikarya</taxon>
        <taxon>Basidiomycota</taxon>
        <taxon>Agaricomycotina</taxon>
        <taxon>Agaricomycetes</taxon>
        <taxon>Sebacinales</taxon>
        <taxon>Serendipitaceae</taxon>
        <taxon>Serendipita</taxon>
    </lineage>
</organism>
<protein>
    <submittedName>
        <fullName evidence="1">Uncharacterized protein</fullName>
    </submittedName>
</protein>
<name>G4TXH2_SERID</name>
<evidence type="ECO:0000313" key="2">
    <source>
        <dbReference type="Proteomes" id="UP000007148"/>
    </source>
</evidence>
<keyword evidence="2" id="KW-1185">Reference proteome</keyword>
<reference evidence="1 2" key="1">
    <citation type="journal article" date="2011" name="PLoS Pathog.">
        <title>Endophytic Life Strategies Decoded by Genome and Transcriptome Analyses of the Mutualistic Root Symbiont Piriformospora indica.</title>
        <authorList>
            <person name="Zuccaro A."/>
            <person name="Lahrmann U."/>
            <person name="Guldener U."/>
            <person name="Langen G."/>
            <person name="Pfiffi S."/>
            <person name="Biedenkopf D."/>
            <person name="Wong P."/>
            <person name="Samans B."/>
            <person name="Grimm C."/>
            <person name="Basiewicz M."/>
            <person name="Murat C."/>
            <person name="Martin F."/>
            <person name="Kogel K.H."/>
        </authorList>
    </citation>
    <scope>NUCLEOTIDE SEQUENCE [LARGE SCALE GENOMIC DNA]</scope>
    <source>
        <strain evidence="1 2">DSM 11827</strain>
    </source>
</reference>
<dbReference type="Proteomes" id="UP000007148">
    <property type="component" value="Unassembled WGS sequence"/>
</dbReference>
<accession>G4TXH2</accession>
<dbReference type="InParanoid" id="G4TXH2"/>
<gene>
    <name evidence="1" type="ORF">PIIN_10015</name>
</gene>
<evidence type="ECO:0000313" key="1">
    <source>
        <dbReference type="EMBL" id="CCA76015.1"/>
    </source>
</evidence>
<dbReference type="AlphaFoldDB" id="G4TXH2"/>
<proteinExistence type="predicted"/>